<comment type="catalytic activity">
    <reaction evidence="3">
        <text>5-methylaminomethyl-2-thiouridine(34) in tRNA + selenophosphate + (2E)-geranyl diphosphate + H2O + H(+) = 5-methylaminomethyl-2-selenouridine(34) in tRNA + (2E)-thiogeraniol + phosphate + diphosphate</text>
        <dbReference type="Rhea" id="RHEA:42716"/>
        <dbReference type="Rhea" id="RHEA-COMP:10195"/>
        <dbReference type="Rhea" id="RHEA-COMP:10196"/>
        <dbReference type="ChEBI" id="CHEBI:15377"/>
        <dbReference type="ChEBI" id="CHEBI:15378"/>
        <dbReference type="ChEBI" id="CHEBI:16144"/>
        <dbReference type="ChEBI" id="CHEBI:33019"/>
        <dbReference type="ChEBI" id="CHEBI:43474"/>
        <dbReference type="ChEBI" id="CHEBI:58057"/>
        <dbReference type="ChEBI" id="CHEBI:74455"/>
        <dbReference type="ChEBI" id="CHEBI:82743"/>
        <dbReference type="ChEBI" id="CHEBI:143703"/>
        <dbReference type="EC" id="2.9.1.3"/>
    </reaction>
    <physiologicalReaction direction="left-to-right" evidence="3">
        <dbReference type="Rhea" id="RHEA:42717"/>
    </physiologicalReaction>
</comment>
<dbReference type="FunFam" id="3.40.250.10:FF:000009">
    <property type="entry name" value="tRNA 2-selenouridine/geranyl-2-thiouridine synthase"/>
    <property type="match status" value="1"/>
</dbReference>
<dbReference type="GO" id="GO:0002098">
    <property type="term" value="P:tRNA wobble uridine modification"/>
    <property type="evidence" value="ECO:0007669"/>
    <property type="project" value="UniProtKB-UniRule"/>
</dbReference>
<dbReference type="Gene3D" id="3.40.250.10">
    <property type="entry name" value="Rhodanese-like domain"/>
    <property type="match status" value="1"/>
</dbReference>
<comment type="caution">
    <text evidence="10">The sequence shown here is derived from an EMBL/GenBank/DDBJ whole genome shotgun (WGS) entry which is preliminary data.</text>
</comment>
<comment type="similarity">
    <text evidence="5 8">Belongs to the SelU family.</text>
</comment>
<comment type="subunit">
    <text evidence="8">Monomer.</text>
</comment>
<dbReference type="InterPro" id="IPR017582">
    <property type="entry name" value="SelU"/>
</dbReference>
<dbReference type="EMBL" id="JASVWL010000001">
    <property type="protein sequence ID" value="MDL5353977.1"/>
    <property type="molecule type" value="Genomic_DNA"/>
</dbReference>
<reference evidence="10" key="1">
    <citation type="submission" date="2023-06" db="EMBL/GenBank/DDBJ databases">
        <title>Acute promotion of culturable opportunistic pathogens and persistent increase of antibiotic resistance following antibiotic exposure in mouse gut microbiota.</title>
        <authorList>
            <person name="Li L."/>
            <person name="Wang B."/>
            <person name="Sun Y."/>
            <person name="Wang M."/>
            <person name="Xu H."/>
        </authorList>
    </citation>
    <scope>NUCLEOTIDE SEQUENCE</scope>
    <source>
        <strain evidence="10">EPA10_1</strain>
    </source>
</reference>
<dbReference type="GeneID" id="83610864"/>
<evidence type="ECO:0000256" key="3">
    <source>
        <dbReference type="ARBA" id="ARBA00050862"/>
    </source>
</evidence>
<evidence type="ECO:0000256" key="5">
    <source>
        <dbReference type="ARBA" id="ARBA00060843"/>
    </source>
</evidence>
<evidence type="ECO:0000259" key="9">
    <source>
        <dbReference type="PROSITE" id="PS50206"/>
    </source>
</evidence>
<comment type="catalytic activity">
    <reaction evidence="8">
        <text>5-methylaminomethyl-2-thiouridine(34) in tRNA + (2E)-geranyl diphosphate = 5-methylaminomethyl-S-(2E)-geranyl-thiouridine(34) in tRNA + diphosphate</text>
        <dbReference type="Rhea" id="RHEA:14085"/>
        <dbReference type="Rhea" id="RHEA-COMP:10195"/>
        <dbReference type="Rhea" id="RHEA-COMP:14654"/>
        <dbReference type="ChEBI" id="CHEBI:33019"/>
        <dbReference type="ChEBI" id="CHEBI:58057"/>
        <dbReference type="ChEBI" id="CHEBI:74455"/>
        <dbReference type="ChEBI" id="CHEBI:140632"/>
    </reaction>
</comment>
<evidence type="ECO:0000256" key="8">
    <source>
        <dbReference type="HAMAP-Rule" id="MF_01622"/>
    </source>
</evidence>
<dbReference type="GO" id="GO:0043828">
    <property type="term" value="F:tRNA 2-selenouridine synthase activity"/>
    <property type="evidence" value="ECO:0007669"/>
    <property type="project" value="UniProtKB-EC"/>
</dbReference>
<dbReference type="AlphaFoldDB" id="A0AAW7CHQ0"/>
<comment type="catalytic activity">
    <reaction evidence="8">
        <text>5-methylaminomethyl-2-(Se-phospho)selenouridine(34) in tRNA + H2O = 5-methylaminomethyl-2-selenouridine(34) in tRNA + phosphate</text>
        <dbReference type="Rhea" id="RHEA:60176"/>
        <dbReference type="Rhea" id="RHEA-COMP:10196"/>
        <dbReference type="Rhea" id="RHEA-COMP:15523"/>
        <dbReference type="ChEBI" id="CHEBI:15377"/>
        <dbReference type="ChEBI" id="CHEBI:43474"/>
        <dbReference type="ChEBI" id="CHEBI:82743"/>
        <dbReference type="ChEBI" id="CHEBI:143702"/>
    </reaction>
</comment>
<dbReference type="CDD" id="cd01520">
    <property type="entry name" value="RHOD_YbbB"/>
    <property type="match status" value="1"/>
</dbReference>
<dbReference type="SUPFAM" id="SSF52540">
    <property type="entry name" value="P-loop containing nucleoside triphosphate hydrolases"/>
    <property type="match status" value="1"/>
</dbReference>
<proteinExistence type="inferred from homology"/>
<dbReference type="HAMAP" id="MF_01622">
    <property type="entry name" value="tRNA_sel_U_synth"/>
    <property type="match status" value="1"/>
</dbReference>
<evidence type="ECO:0000256" key="2">
    <source>
        <dbReference type="ARBA" id="ARBA00023266"/>
    </source>
</evidence>
<dbReference type="InterPro" id="IPR001763">
    <property type="entry name" value="Rhodanese-like_dom"/>
</dbReference>
<evidence type="ECO:0000256" key="7">
    <source>
        <dbReference type="ARBA" id="ARBA00073823"/>
    </source>
</evidence>
<dbReference type="SUPFAM" id="SSF52821">
    <property type="entry name" value="Rhodanese/Cell cycle control phosphatase"/>
    <property type="match status" value="1"/>
</dbReference>
<evidence type="ECO:0000313" key="10">
    <source>
        <dbReference type="EMBL" id="MDL5353977.1"/>
    </source>
</evidence>
<evidence type="ECO:0000256" key="6">
    <source>
        <dbReference type="ARBA" id="ARBA00066463"/>
    </source>
</evidence>
<sequence length="363" mass="41623">MESAFSAQNIRHILANNTPIIDVRAPIEFNQGAIPNAINLPLMNDQERAAVGTCYKQQGSQKAVDLGHHLVSGEIRDNRIAAWREACEQFPNGYICCARGGMRSHIVQQWLKEIGIDYPLIEGGYKVIRQTIIEMSNELVQRPIILIGGCTGNGKTTLVRSLPEGIDLEGIAHHRGSSFGRTVEDQFPQATFENHLGVEMLQKAPKYTRWVLEDEGRAIGANGLPECLRVKMLEASIVVVDDPFERRIERLKAEYFDRMTHDYLEAYGEEKGWQAYSDYLHHGLFAIRRRLGSQRAMELTKLLDNALDIQKKESNTEAHFSWLTPLLKEYYDPMYRYQLSKKEDKIIYQGSYEEVMQWFKNNK</sequence>
<dbReference type="Pfam" id="PF00581">
    <property type="entry name" value="Rhodanese"/>
    <property type="match status" value="1"/>
</dbReference>
<dbReference type="NCBIfam" id="NF008749">
    <property type="entry name" value="PRK11784.1-1"/>
    <property type="match status" value="1"/>
</dbReference>
<dbReference type="GO" id="GO:0016765">
    <property type="term" value="F:transferase activity, transferring alkyl or aryl (other than methyl) groups"/>
    <property type="evidence" value="ECO:0007669"/>
    <property type="project" value="UniProtKB-UniRule"/>
</dbReference>
<dbReference type="Proteomes" id="UP001224739">
    <property type="component" value="Unassembled WGS sequence"/>
</dbReference>
<feature type="active site" description="S-selanylcysteine intermediate" evidence="8">
    <location>
        <position position="97"/>
    </location>
</feature>
<gene>
    <name evidence="10" type="primary">mnmH</name>
    <name evidence="8" type="synonym">selU</name>
    <name evidence="10" type="ORF">QSH02_03855</name>
</gene>
<dbReference type="EC" id="2.9.1.3" evidence="6 8"/>
<dbReference type="PANTHER" id="PTHR30401">
    <property type="entry name" value="TRNA 2-SELENOURIDINE SYNTHASE"/>
    <property type="match status" value="1"/>
</dbReference>
<dbReference type="PANTHER" id="PTHR30401:SF0">
    <property type="entry name" value="TRNA 2-SELENOURIDINE SYNTHASE"/>
    <property type="match status" value="1"/>
</dbReference>
<dbReference type="NCBIfam" id="TIGR03167">
    <property type="entry name" value="tRNA_sel_U_synt"/>
    <property type="match status" value="1"/>
</dbReference>
<dbReference type="InterPro" id="IPR058840">
    <property type="entry name" value="AAA_SelU"/>
</dbReference>
<dbReference type="NCBIfam" id="NF008751">
    <property type="entry name" value="PRK11784.1-3"/>
    <property type="match status" value="1"/>
</dbReference>
<dbReference type="InterPro" id="IPR027417">
    <property type="entry name" value="P-loop_NTPase"/>
</dbReference>
<feature type="domain" description="Rhodanese" evidence="9">
    <location>
        <begin position="14"/>
        <end position="137"/>
    </location>
</feature>
<keyword evidence="1 8" id="KW-0808">Transferase</keyword>
<accession>A0AAW7CHQ0</accession>
<comment type="function">
    <text evidence="4 8">Involved in the post-transcriptional modification of the uridine at the wobble position (U34) of tRNA(Lys), tRNA(Glu) and tRNA(Gln). Catalyzes the conversion of 2-thiouridine (S2U-RNA) to 2-selenouridine (Se2U-RNA). Acts in a two-step process involving geranylation of 2-thiouridine (S2U) to S-geranyl-2-thiouridine (geS2U) and subsequent selenation of the latter derivative to 2-selenouridine (Se2U) in the tRNA chain.</text>
</comment>
<organism evidence="10 11">
    <name type="scientific">Proteus faecis</name>
    <dbReference type="NCBI Taxonomy" id="2050967"/>
    <lineage>
        <taxon>Bacteria</taxon>
        <taxon>Pseudomonadati</taxon>
        <taxon>Pseudomonadota</taxon>
        <taxon>Gammaproteobacteria</taxon>
        <taxon>Enterobacterales</taxon>
        <taxon>Morganellaceae</taxon>
        <taxon>Proteus</taxon>
    </lineage>
</organism>
<keyword evidence="2 8" id="KW-0711">Selenium</keyword>
<dbReference type="InterPro" id="IPR036873">
    <property type="entry name" value="Rhodanese-like_dom_sf"/>
</dbReference>
<name>A0AAW7CHQ0_9GAMM</name>
<comment type="catalytic activity">
    <reaction evidence="8">
        <text>5-methylaminomethyl-S-(2E)-geranyl-thiouridine(34) in tRNA + selenophosphate + H(+) = 5-methylaminomethyl-2-(Se-phospho)selenouridine(34) in tRNA + (2E)-thiogeraniol</text>
        <dbReference type="Rhea" id="RHEA:60172"/>
        <dbReference type="Rhea" id="RHEA-COMP:14654"/>
        <dbReference type="Rhea" id="RHEA-COMP:15523"/>
        <dbReference type="ChEBI" id="CHEBI:15378"/>
        <dbReference type="ChEBI" id="CHEBI:16144"/>
        <dbReference type="ChEBI" id="CHEBI:140632"/>
        <dbReference type="ChEBI" id="CHEBI:143702"/>
        <dbReference type="ChEBI" id="CHEBI:143703"/>
    </reaction>
</comment>
<protein>
    <recommendedName>
        <fullName evidence="7 8">tRNA 2-selenouridine synthase</fullName>
        <ecNumber evidence="6 8">2.9.1.3</ecNumber>
    </recommendedName>
</protein>
<dbReference type="PROSITE" id="PS50206">
    <property type="entry name" value="RHODANESE_3"/>
    <property type="match status" value="1"/>
</dbReference>
<evidence type="ECO:0000256" key="1">
    <source>
        <dbReference type="ARBA" id="ARBA00022679"/>
    </source>
</evidence>
<dbReference type="Pfam" id="PF26341">
    <property type="entry name" value="AAA_SelU"/>
    <property type="match status" value="1"/>
</dbReference>
<dbReference type="SMART" id="SM00450">
    <property type="entry name" value="RHOD"/>
    <property type="match status" value="1"/>
</dbReference>
<dbReference type="RefSeq" id="WP_286038667.1">
    <property type="nucleotide sequence ID" value="NZ_JASVWJ010000001.1"/>
</dbReference>
<evidence type="ECO:0000313" key="11">
    <source>
        <dbReference type="Proteomes" id="UP001224739"/>
    </source>
</evidence>
<evidence type="ECO:0000256" key="4">
    <source>
        <dbReference type="ARBA" id="ARBA00055294"/>
    </source>
</evidence>